<reference evidence="2" key="2">
    <citation type="submission" date="2021-08" db="EMBL/GenBank/DDBJ databases">
        <authorList>
            <person name="Tani A."/>
            <person name="Ola A."/>
            <person name="Ogura Y."/>
            <person name="Katsura K."/>
            <person name="Hayashi T."/>
        </authorList>
    </citation>
    <scope>NUCLEOTIDE SEQUENCE</scope>
    <source>
        <strain evidence="2">NBRC 15689</strain>
    </source>
</reference>
<accession>A0ABQ4T8E5</accession>
<dbReference type="InterPro" id="IPR009826">
    <property type="entry name" value="DNA_circ_N"/>
</dbReference>
<organism evidence="2 3">
    <name type="scientific">Methylobacterium organophilum</name>
    <dbReference type="NCBI Taxonomy" id="410"/>
    <lineage>
        <taxon>Bacteria</taxon>
        <taxon>Pseudomonadati</taxon>
        <taxon>Pseudomonadota</taxon>
        <taxon>Alphaproteobacteria</taxon>
        <taxon>Hyphomicrobiales</taxon>
        <taxon>Methylobacteriaceae</taxon>
        <taxon>Methylobacterium</taxon>
    </lineage>
</organism>
<gene>
    <name evidence="2" type="ORF">LKMONMHP_2807</name>
</gene>
<dbReference type="RefSeq" id="WP_238311734.1">
    <property type="nucleotide sequence ID" value="NZ_BPQV01000007.1"/>
</dbReference>
<comment type="caution">
    <text evidence="2">The sequence shown here is derived from an EMBL/GenBank/DDBJ whole genome shotgun (WGS) entry which is preliminary data.</text>
</comment>
<reference evidence="2" key="1">
    <citation type="journal article" date="2021" name="Front. Microbiol.">
        <title>Comprehensive Comparative Genomics and Phenotyping of Methylobacterium Species.</title>
        <authorList>
            <person name="Alessa O."/>
            <person name="Ogura Y."/>
            <person name="Fujitani Y."/>
            <person name="Takami H."/>
            <person name="Hayashi T."/>
            <person name="Sahin N."/>
            <person name="Tani A."/>
        </authorList>
    </citation>
    <scope>NUCLEOTIDE SEQUENCE</scope>
    <source>
        <strain evidence="2">NBRC 15689</strain>
    </source>
</reference>
<protein>
    <recommendedName>
        <fullName evidence="1">DNA circulation N-terminal domain-containing protein</fullName>
    </recommendedName>
</protein>
<feature type="domain" description="DNA circulation N-terminal" evidence="1">
    <location>
        <begin position="12"/>
        <end position="96"/>
    </location>
</feature>
<evidence type="ECO:0000313" key="3">
    <source>
        <dbReference type="Proteomes" id="UP001055156"/>
    </source>
</evidence>
<dbReference type="Proteomes" id="UP001055156">
    <property type="component" value="Unassembled WGS sequence"/>
</dbReference>
<name>A0ABQ4T8E5_METOR</name>
<proteinExistence type="predicted"/>
<dbReference type="Pfam" id="PF07157">
    <property type="entry name" value="DNA_circ_N"/>
    <property type="match status" value="1"/>
</dbReference>
<evidence type="ECO:0000259" key="1">
    <source>
        <dbReference type="Pfam" id="PF07157"/>
    </source>
</evidence>
<evidence type="ECO:0000313" key="2">
    <source>
        <dbReference type="EMBL" id="GJE27945.1"/>
    </source>
</evidence>
<sequence length="409" mass="42481">MSGCDPSAELWPASFRGVPFFVLNDEEAGGRRLVVHEFPGRDDPYNEDLGSKARKYEVTAYLASEGAAASARALTAAIDREGAGSLVLPTHGPIQVRGQDFKRSRERDRLGYIAYSLSFVREGYASALFTAASLANLIFVAADAVEGVIGSAFQGALSLIGIAADATALLPDYVLGAAVDAFDTAALTLNVLRLDNPVDPAVSLAQGQILGVLATVDAAAIETDPATPAAGLVAAARDLGDGLAPALAAPAFLSVVDLAAPVAAPPTATENRKRAVAAQNAALRVLRVAALTAYAEALARQAYASRAEGVTARADVAEYFGAELEACAGAGDTALFEALEGLRNAVVAYLSNVITTLAPVVSVETRIRLPAIVLAYRLYEDPARADELVARNAVRVPSRMPTTIEALAY</sequence>
<dbReference type="EMBL" id="BPQV01000007">
    <property type="protein sequence ID" value="GJE27945.1"/>
    <property type="molecule type" value="Genomic_DNA"/>
</dbReference>
<keyword evidence="3" id="KW-1185">Reference proteome</keyword>